<dbReference type="Gene3D" id="2.40.30.10">
    <property type="entry name" value="Translation factors"/>
    <property type="match status" value="1"/>
</dbReference>
<dbReference type="Pfam" id="PF13450">
    <property type="entry name" value="NAD_binding_8"/>
    <property type="match status" value="1"/>
</dbReference>
<dbReference type="Gene3D" id="3.50.50.60">
    <property type="entry name" value="FAD/NAD(P)-binding domain"/>
    <property type="match status" value="2"/>
</dbReference>
<dbReference type="Pfam" id="PF14691">
    <property type="entry name" value="Fer4_20"/>
    <property type="match status" value="1"/>
</dbReference>
<dbReference type="PROSITE" id="PS51384">
    <property type="entry name" value="FAD_FR"/>
    <property type="match status" value="1"/>
</dbReference>
<dbReference type="PRINTS" id="PR00419">
    <property type="entry name" value="ADXRDTASE"/>
</dbReference>
<proteinExistence type="predicted"/>
<keyword evidence="3" id="KW-1185">Reference proteome</keyword>
<dbReference type="AlphaFoldDB" id="K6V7G2"/>
<dbReference type="InterPro" id="IPR039261">
    <property type="entry name" value="FNR_nucleotide-bd"/>
</dbReference>
<evidence type="ECO:0000313" key="2">
    <source>
        <dbReference type="EMBL" id="GAB78158.1"/>
    </source>
</evidence>
<dbReference type="Gene3D" id="1.10.1060.10">
    <property type="entry name" value="Alpha-helical ferredoxin"/>
    <property type="match status" value="1"/>
</dbReference>
<dbReference type="PANTHER" id="PTHR42783">
    <property type="entry name" value="GLUTAMATE SYNTHASE [NADPH] SMALL CHAIN"/>
    <property type="match status" value="1"/>
</dbReference>
<protein>
    <submittedName>
        <fullName evidence="2">Putative oxidoreductase</fullName>
    </submittedName>
</protein>
<dbReference type="GO" id="GO:0016491">
    <property type="term" value="F:oxidoreductase activity"/>
    <property type="evidence" value="ECO:0007669"/>
    <property type="project" value="InterPro"/>
</dbReference>
<name>K6V7G2_9MICO</name>
<dbReference type="InterPro" id="IPR036188">
    <property type="entry name" value="FAD/NAD-bd_sf"/>
</dbReference>
<feature type="domain" description="FAD-binding FR-type" evidence="1">
    <location>
        <begin position="569"/>
        <end position="667"/>
    </location>
</feature>
<dbReference type="OrthoDB" id="9803192at2"/>
<evidence type="ECO:0000259" key="1">
    <source>
        <dbReference type="PROSITE" id="PS51384"/>
    </source>
</evidence>
<dbReference type="InterPro" id="IPR028261">
    <property type="entry name" value="DPD_II"/>
</dbReference>
<dbReference type="InterPro" id="IPR019480">
    <property type="entry name" value="Dihydroorotate_DH_Fe-S-bd"/>
</dbReference>
<evidence type="ECO:0000313" key="3">
    <source>
        <dbReference type="Proteomes" id="UP000008495"/>
    </source>
</evidence>
<reference evidence="2 3" key="1">
    <citation type="submission" date="2012-08" db="EMBL/GenBank/DDBJ databases">
        <title>Whole genome shotgun sequence of Austwickia chelonae NBRC 105200.</title>
        <authorList>
            <person name="Yoshida I."/>
            <person name="Hosoyama A."/>
            <person name="Tsuchikane K."/>
            <person name="Katsumata H."/>
            <person name="Ando Y."/>
            <person name="Ohji S."/>
            <person name="Hamada M."/>
            <person name="Tamura T."/>
            <person name="Yamazoe A."/>
            <person name="Yamazaki S."/>
            <person name="Fujita N."/>
        </authorList>
    </citation>
    <scope>NUCLEOTIDE SEQUENCE [LARGE SCALE GENOMIC DNA]</scope>
    <source>
        <strain evidence="2 3">NBRC 105200</strain>
    </source>
</reference>
<dbReference type="InterPro" id="IPR017938">
    <property type="entry name" value="Riboflavin_synthase-like_b-brl"/>
</dbReference>
<dbReference type="SUPFAM" id="SSF46548">
    <property type="entry name" value="alpha-helical ferredoxin"/>
    <property type="match status" value="1"/>
</dbReference>
<dbReference type="eggNOG" id="COG0543">
    <property type="taxonomic scope" value="Bacteria"/>
</dbReference>
<dbReference type="EMBL" id="BAGZ01000008">
    <property type="protein sequence ID" value="GAB78158.1"/>
    <property type="molecule type" value="Genomic_DNA"/>
</dbReference>
<dbReference type="InterPro" id="IPR009051">
    <property type="entry name" value="Helical_ferredxn"/>
</dbReference>
<accession>K6V7G2</accession>
<dbReference type="RefSeq" id="WP_006502913.1">
    <property type="nucleotide sequence ID" value="NZ_BAGZ01000008.1"/>
</dbReference>
<dbReference type="Pfam" id="PF10418">
    <property type="entry name" value="DHODB_Fe-S_bind"/>
    <property type="match status" value="1"/>
</dbReference>
<dbReference type="PANTHER" id="PTHR42783:SF3">
    <property type="entry name" value="GLUTAMATE SYNTHASE [NADPH] SMALL CHAIN-RELATED"/>
    <property type="match status" value="1"/>
</dbReference>
<gene>
    <name evidence="2" type="ORF">AUCHE_08_04030</name>
</gene>
<dbReference type="Proteomes" id="UP000008495">
    <property type="component" value="Unassembled WGS sequence"/>
</dbReference>
<dbReference type="eggNOG" id="COG0493">
    <property type="taxonomic scope" value="Bacteria"/>
</dbReference>
<dbReference type="SUPFAM" id="SSF63380">
    <property type="entry name" value="Riboflavin synthase domain-like"/>
    <property type="match status" value="1"/>
</dbReference>
<dbReference type="SUPFAM" id="SSF52343">
    <property type="entry name" value="Ferredoxin reductase-like, C-terminal NADP-linked domain"/>
    <property type="match status" value="1"/>
</dbReference>
<organism evidence="2 3">
    <name type="scientific">Austwickia chelonae NBRC 105200</name>
    <dbReference type="NCBI Taxonomy" id="1184607"/>
    <lineage>
        <taxon>Bacteria</taxon>
        <taxon>Bacillati</taxon>
        <taxon>Actinomycetota</taxon>
        <taxon>Actinomycetes</taxon>
        <taxon>Micrococcales</taxon>
        <taxon>Dermatophilaceae</taxon>
        <taxon>Austwickia</taxon>
    </lineage>
</organism>
<dbReference type="GO" id="GO:0051536">
    <property type="term" value="F:iron-sulfur cluster binding"/>
    <property type="evidence" value="ECO:0007669"/>
    <property type="project" value="InterPro"/>
</dbReference>
<dbReference type="InterPro" id="IPR017927">
    <property type="entry name" value="FAD-bd_FR_type"/>
</dbReference>
<dbReference type="SUPFAM" id="SSF51971">
    <property type="entry name" value="Nucleotide-binding domain"/>
    <property type="match status" value="1"/>
</dbReference>
<dbReference type="STRING" id="100225.SAMN05421595_0679"/>
<comment type="caution">
    <text evidence="2">The sequence shown here is derived from an EMBL/GenBank/DDBJ whole genome shotgun (WGS) entry which is preliminary data.</text>
</comment>
<sequence>MTTPEDPGASAKSEGSADPFVTEYELLRRRMRLDPDLFTQVAAIPGCESLVDALQQDDIGQELTHRLWDVLLVDDANSRSLMHFLWVSTLPCKKRFIRGLDRYLSGPYPMFAGLSRKWPGGNSIPPYVRDATERVGDFEMVDQGYLGYLKVGYTEREVELLVWLEALRDRQCSDRPCQVGGRTTASRLGRPPATAGGCPLQVHIPEVLALVGRGHFHEAFELVESCHPLPDLTGLTCPQDEHCRGACIYGAPIPIGQLEAFLPARARLHNRREGGSATVPDPWTVARRPPVAVVGSGPSGLIHAYLLAARGYPVAVFEALPDLGGTLRYRIPEFRLPRHLIDDIVGRITALGGRFIPDFVVGRSASVQDLRAAGYWRVVPSSASDGPRFPDVPGVRLPGILSADEFLLRTNLTGGPYPAGRRDLDLRGEQTVVIGDGDMALDVARTVRRLGGEAMVVREDVCDPSRNIELRYAVEEGVRLRAEAAVTGFVPGEDGAVAGVEVCSSRSIPARQVLPAGLVVVALGGSVGPDAAVAAGAARTAAEDLLERADVQVDDVADRVCRAAEFTDLAQHPHRVIARRVLAGGFVEVELTAPLVARAALPGQFVRVRAGVGDELVPLSLADWDVLRGTVTLVVRERRGGEGVLAAMRVGEELAGLAGPLGRATGFDRQDGGGLLVVVAGGGAPRVHAVVRACLRVGRRVHLVVSGEDGCSVWTGPGSPFDRLRGEFSERLVVWSCGTAGSRPRREVVESLLVGKGPIAGVLAAGPSFFLRSVAEQCRSWGVPCSVVVNSTVVDATGTCGACLVPMSQEGESSWCRACVDGPEMDGHLIDWDRFLPRCPRG</sequence>